<feature type="transmembrane region" description="Helical" evidence="1">
    <location>
        <begin position="190"/>
        <end position="213"/>
    </location>
</feature>
<keyword evidence="1" id="KW-0812">Transmembrane</keyword>
<protein>
    <recommendedName>
        <fullName evidence="4">DUF998 domain-containing protein</fullName>
    </recommendedName>
</protein>
<evidence type="ECO:0008006" key="4">
    <source>
        <dbReference type="Google" id="ProtNLM"/>
    </source>
</evidence>
<gene>
    <name evidence="2" type="ORF">CFX1CAM_1453</name>
</gene>
<feature type="transmembrane region" description="Helical" evidence="1">
    <location>
        <begin position="88"/>
        <end position="108"/>
    </location>
</feature>
<keyword evidence="1" id="KW-1133">Transmembrane helix</keyword>
<keyword evidence="1" id="KW-0472">Membrane</keyword>
<feature type="transmembrane region" description="Helical" evidence="1">
    <location>
        <begin position="120"/>
        <end position="138"/>
    </location>
</feature>
<dbReference type="InterPro" id="IPR009339">
    <property type="entry name" value="DUF998"/>
</dbReference>
<dbReference type="AlphaFoldDB" id="A0A1Y6K6J8"/>
<proteinExistence type="predicted"/>
<dbReference type="KEGG" id="abat:CFX1CAM_1453"/>
<feature type="transmembrane region" description="Helical" evidence="1">
    <location>
        <begin position="150"/>
        <end position="169"/>
    </location>
</feature>
<dbReference type="OrthoDB" id="9855098at2"/>
<evidence type="ECO:0000313" key="2">
    <source>
        <dbReference type="EMBL" id="SMX54518.1"/>
    </source>
</evidence>
<feature type="transmembrane region" description="Helical" evidence="1">
    <location>
        <begin position="6"/>
        <end position="29"/>
    </location>
</feature>
<feature type="transmembrane region" description="Helical" evidence="1">
    <location>
        <begin position="57"/>
        <end position="82"/>
    </location>
</feature>
<name>A0A1Y6K6J8_9CHLR</name>
<dbReference type="Proteomes" id="UP000195514">
    <property type="component" value="Chromosome I"/>
</dbReference>
<reference evidence="3" key="1">
    <citation type="submission" date="2017-05" db="EMBL/GenBank/DDBJ databases">
        <authorList>
            <person name="Kirkegaard R."/>
            <person name="Mcilroy J S."/>
        </authorList>
    </citation>
    <scope>NUCLEOTIDE SEQUENCE [LARGE SCALE GENOMIC DNA]</scope>
</reference>
<organism evidence="2 3">
    <name type="scientific">Candidatus Brevifilum fermentans</name>
    <dbReference type="NCBI Taxonomy" id="1986204"/>
    <lineage>
        <taxon>Bacteria</taxon>
        <taxon>Bacillati</taxon>
        <taxon>Chloroflexota</taxon>
        <taxon>Anaerolineae</taxon>
        <taxon>Anaerolineales</taxon>
        <taxon>Anaerolineaceae</taxon>
        <taxon>Candidatus Brevifilum</taxon>
    </lineage>
</organism>
<sequence length="216" mass="23469">MNNPSIFIFSGIAGSIFVILGTLISAFAYRGKQGETYSPLNHFISELGEIGVSHLAWVFNTGLILCGIILIPACISLGMILPGFLSKLGMFSGVIAAVGLALVGFNLMNKLKPHGKAAVTFFRGGLIMVLSFSLAIAFQPTNRLVIPRMYSLAGLPAILSFGGFLLLMGRSSRLETRGPLQPITDDRPKFWLMPTVEWSIFFTIVLWFLLIAVSLQ</sequence>
<evidence type="ECO:0000313" key="3">
    <source>
        <dbReference type="Proteomes" id="UP000195514"/>
    </source>
</evidence>
<dbReference type="Pfam" id="PF06197">
    <property type="entry name" value="DUF998"/>
    <property type="match status" value="1"/>
</dbReference>
<keyword evidence="3" id="KW-1185">Reference proteome</keyword>
<dbReference type="RefSeq" id="WP_087862356.1">
    <property type="nucleotide sequence ID" value="NZ_LT859958.1"/>
</dbReference>
<evidence type="ECO:0000256" key="1">
    <source>
        <dbReference type="SAM" id="Phobius"/>
    </source>
</evidence>
<accession>A0A1Y6K6J8</accession>
<dbReference type="EMBL" id="LT859958">
    <property type="protein sequence ID" value="SMX54518.1"/>
    <property type="molecule type" value="Genomic_DNA"/>
</dbReference>